<dbReference type="InterPro" id="IPR027485">
    <property type="entry name" value="AMMECR1_N"/>
</dbReference>
<dbReference type="AlphaFoldDB" id="A0A1F5TQW7"/>
<dbReference type="InterPro" id="IPR036071">
    <property type="entry name" value="AMMECR1_dom_sf"/>
</dbReference>
<sequence length="180" mass="20510">MLNQEEQQKLLNICKQTVEEYIKNNNILDWQIDDQNLNAHMGAFVSIYNKKELRGCVGMIKPQKPLWQTICDIAIAAATEDNRFISIQKDELIDLTYEINVLSVPKKINNWQDIILGIHGVIIKKGFRSGVFLPGVAADTGWGLEEFLSQLCYQKADLPPDAYKNDPEVEISIFTTQIIK</sequence>
<name>A0A1F5TQW7_9BACT</name>
<evidence type="ECO:0000259" key="1">
    <source>
        <dbReference type="PROSITE" id="PS51112"/>
    </source>
</evidence>
<dbReference type="NCBIfam" id="TIGR04335">
    <property type="entry name" value="AmmeMemoSam_A"/>
    <property type="match status" value="1"/>
</dbReference>
<dbReference type="InterPro" id="IPR002733">
    <property type="entry name" value="AMMECR1_domain"/>
</dbReference>
<dbReference type="InterPro" id="IPR027623">
    <property type="entry name" value="AmmeMemoSam_A"/>
</dbReference>
<dbReference type="SUPFAM" id="SSF143447">
    <property type="entry name" value="AMMECR1-like"/>
    <property type="match status" value="1"/>
</dbReference>
<dbReference type="PANTHER" id="PTHR13016">
    <property type="entry name" value="AMMECR1 HOMOLOG"/>
    <property type="match status" value="1"/>
</dbReference>
<dbReference type="Proteomes" id="UP000177579">
    <property type="component" value="Unassembled WGS sequence"/>
</dbReference>
<organism evidence="2 3">
    <name type="scientific">Candidatus Falkowbacteria bacterium RIFOXYD2_FULL_34_120</name>
    <dbReference type="NCBI Taxonomy" id="1798007"/>
    <lineage>
        <taxon>Bacteria</taxon>
        <taxon>Candidatus Falkowiibacteriota</taxon>
    </lineage>
</organism>
<dbReference type="InterPro" id="IPR023473">
    <property type="entry name" value="AMMECR1"/>
</dbReference>
<dbReference type="Gene3D" id="3.30.1490.150">
    <property type="entry name" value="Hypothetical protein ph0010, domain 2"/>
    <property type="match status" value="1"/>
</dbReference>
<gene>
    <name evidence="2" type="ORF">A2531_01375</name>
</gene>
<dbReference type="Gene3D" id="3.30.700.20">
    <property type="entry name" value="Hypothetical protein ph0010, domain 1"/>
    <property type="match status" value="1"/>
</dbReference>
<accession>A0A1F5TQW7</accession>
<proteinExistence type="predicted"/>
<dbReference type="EMBL" id="MFGO01000013">
    <property type="protein sequence ID" value="OGF41154.1"/>
    <property type="molecule type" value="Genomic_DNA"/>
</dbReference>
<dbReference type="NCBIfam" id="TIGR00296">
    <property type="entry name" value="TIGR00296 family protein"/>
    <property type="match status" value="1"/>
</dbReference>
<evidence type="ECO:0000313" key="2">
    <source>
        <dbReference type="EMBL" id="OGF41154.1"/>
    </source>
</evidence>
<dbReference type="PANTHER" id="PTHR13016:SF0">
    <property type="entry name" value="AMME SYNDROME CANDIDATE GENE 1 PROTEIN"/>
    <property type="match status" value="1"/>
</dbReference>
<reference evidence="2 3" key="1">
    <citation type="journal article" date="2016" name="Nat. Commun.">
        <title>Thousands of microbial genomes shed light on interconnected biogeochemical processes in an aquifer system.</title>
        <authorList>
            <person name="Anantharaman K."/>
            <person name="Brown C.T."/>
            <person name="Hug L.A."/>
            <person name="Sharon I."/>
            <person name="Castelle C.J."/>
            <person name="Probst A.J."/>
            <person name="Thomas B.C."/>
            <person name="Singh A."/>
            <person name="Wilkins M.J."/>
            <person name="Karaoz U."/>
            <person name="Brodie E.L."/>
            <person name="Williams K.H."/>
            <person name="Hubbard S.S."/>
            <person name="Banfield J.F."/>
        </authorList>
    </citation>
    <scope>NUCLEOTIDE SEQUENCE [LARGE SCALE GENOMIC DNA]</scope>
</reference>
<feature type="domain" description="AMMECR1" evidence="1">
    <location>
        <begin position="5"/>
        <end position="180"/>
    </location>
</feature>
<dbReference type="PROSITE" id="PS51112">
    <property type="entry name" value="AMMECR1"/>
    <property type="match status" value="1"/>
</dbReference>
<protein>
    <recommendedName>
        <fullName evidence="1">AMMECR1 domain-containing protein</fullName>
    </recommendedName>
</protein>
<evidence type="ECO:0000313" key="3">
    <source>
        <dbReference type="Proteomes" id="UP000177579"/>
    </source>
</evidence>
<comment type="caution">
    <text evidence="2">The sequence shown here is derived from an EMBL/GenBank/DDBJ whole genome shotgun (WGS) entry which is preliminary data.</text>
</comment>
<dbReference type="Pfam" id="PF01871">
    <property type="entry name" value="AMMECR1"/>
    <property type="match status" value="1"/>
</dbReference>